<dbReference type="AlphaFoldDB" id="A0A4Y8UJX2"/>
<accession>A0A4Y8UJX2</accession>
<dbReference type="Gene3D" id="3.40.30.10">
    <property type="entry name" value="Glutaredoxin"/>
    <property type="match status" value="1"/>
</dbReference>
<gene>
    <name evidence="2" type="ORF">E3W66_01930</name>
</gene>
<evidence type="ECO:0000313" key="3">
    <source>
        <dbReference type="Proteomes" id="UP000298133"/>
    </source>
</evidence>
<proteinExistence type="predicted"/>
<dbReference type="Proteomes" id="UP000298133">
    <property type="component" value="Unassembled WGS sequence"/>
</dbReference>
<dbReference type="InterPro" id="IPR036249">
    <property type="entry name" value="Thioredoxin-like_sf"/>
</dbReference>
<dbReference type="CDD" id="cd00570">
    <property type="entry name" value="GST_N_family"/>
    <property type="match status" value="1"/>
</dbReference>
<sequence length="121" mass="13615">MAMRIIRFFLGQCILFFNWLTFPKPPQQSAAAQAQIVEQLKGLTLYHYRACPFCVKVRRALARLGASVAMVDAKRDTAAAEQLLAGGGRLKVPCLRIEQQGEVRWLYESDDIIAFIEAKLS</sequence>
<dbReference type="Pfam" id="PF13417">
    <property type="entry name" value="GST_N_3"/>
    <property type="match status" value="1"/>
</dbReference>
<evidence type="ECO:0000259" key="1">
    <source>
        <dbReference type="Pfam" id="PF13417"/>
    </source>
</evidence>
<dbReference type="PROSITE" id="PS51354">
    <property type="entry name" value="GLUTAREDOXIN_2"/>
    <property type="match status" value="1"/>
</dbReference>
<dbReference type="PROSITE" id="PS00195">
    <property type="entry name" value="GLUTAREDOXIN_1"/>
    <property type="match status" value="1"/>
</dbReference>
<organism evidence="2 3">
    <name type="scientific">Gammaproteobacteria bacterium LSUCC0057</name>
    <dbReference type="NCBI Taxonomy" id="2559237"/>
    <lineage>
        <taxon>Bacteria</taxon>
        <taxon>Pseudomonadati</taxon>
        <taxon>Pseudomonadota</taxon>
        <taxon>Gammaproteobacteria</taxon>
        <taxon>Cellvibrionales</taxon>
        <taxon>Porticoccaceae</taxon>
        <taxon>SAR92 clade</taxon>
    </lineage>
</organism>
<dbReference type="OrthoDB" id="9793736at2"/>
<dbReference type="InterPro" id="IPR011767">
    <property type="entry name" value="GLR_AS"/>
</dbReference>
<evidence type="ECO:0000313" key="2">
    <source>
        <dbReference type="EMBL" id="TFH68738.1"/>
    </source>
</evidence>
<dbReference type="EMBL" id="SPIA01000001">
    <property type="protein sequence ID" value="TFH68738.1"/>
    <property type="molecule type" value="Genomic_DNA"/>
</dbReference>
<dbReference type="InterPro" id="IPR004045">
    <property type="entry name" value="Glutathione_S-Trfase_N"/>
</dbReference>
<protein>
    <submittedName>
        <fullName evidence="2">Glutaredoxin</fullName>
    </submittedName>
</protein>
<feature type="domain" description="GST N-terminal" evidence="1">
    <location>
        <begin position="45"/>
        <end position="119"/>
    </location>
</feature>
<comment type="caution">
    <text evidence="2">The sequence shown here is derived from an EMBL/GenBank/DDBJ whole genome shotgun (WGS) entry which is preliminary data.</text>
</comment>
<dbReference type="SUPFAM" id="SSF52833">
    <property type="entry name" value="Thioredoxin-like"/>
    <property type="match status" value="1"/>
</dbReference>
<reference evidence="2 3" key="1">
    <citation type="submission" date="2019-03" db="EMBL/GenBank/DDBJ databases">
        <title>Draft genome of Gammaproteobacteria bacterium LSUCC0057, a member of the SAR92 clade.</title>
        <authorList>
            <person name="Lanclos V.C."/>
            <person name="Doiron C."/>
            <person name="Henson M.W."/>
            <person name="Thrash J.C."/>
        </authorList>
    </citation>
    <scope>NUCLEOTIDE SEQUENCE [LARGE SCALE GENOMIC DNA]</scope>
    <source>
        <strain evidence="2 3">LSUCC0057</strain>
    </source>
</reference>
<name>A0A4Y8UJX2_9GAMM</name>
<keyword evidence="3" id="KW-1185">Reference proteome</keyword>